<protein>
    <submittedName>
        <fullName evidence="2">MFS domain-containing protein</fullName>
    </submittedName>
</protein>
<evidence type="ECO:0000313" key="2">
    <source>
        <dbReference type="WBParaSite" id="RSKR_0000797800.1"/>
    </source>
</evidence>
<sequence length="158" mass="17353">MVILQGGVLRRIPNHKQMRTIYFTMTLIMPAYFILAISLSTLFFGMGLFLYSFASAFVVPCLTSLVAELCTDGDKGTTMGVFRSLGALARAFGPVFSSIVFWALGPTTCYCIGGILFIIPLVVLRSYSSSTYQCVTKKNQPENSTIKLETSDNKDTTD</sequence>
<reference evidence="2" key="1">
    <citation type="submission" date="2016-11" db="UniProtKB">
        <authorList>
            <consortium name="WormBaseParasite"/>
        </authorList>
    </citation>
    <scope>IDENTIFICATION</scope>
    <source>
        <strain evidence="2">KR3021</strain>
    </source>
</reference>
<organism evidence="1 2">
    <name type="scientific">Rhabditophanes sp. KR3021</name>
    <dbReference type="NCBI Taxonomy" id="114890"/>
    <lineage>
        <taxon>Eukaryota</taxon>
        <taxon>Metazoa</taxon>
        <taxon>Ecdysozoa</taxon>
        <taxon>Nematoda</taxon>
        <taxon>Chromadorea</taxon>
        <taxon>Rhabditida</taxon>
        <taxon>Tylenchina</taxon>
        <taxon>Panagrolaimomorpha</taxon>
        <taxon>Strongyloidoidea</taxon>
        <taxon>Alloionematidae</taxon>
        <taxon>Rhabditophanes</taxon>
    </lineage>
</organism>
<proteinExistence type="predicted"/>
<dbReference type="WBParaSite" id="RSKR_0000797800.1">
    <property type="protein sequence ID" value="RSKR_0000797800.1"/>
    <property type="gene ID" value="RSKR_0000797800"/>
</dbReference>
<name>A0AC35U5U6_9BILA</name>
<evidence type="ECO:0000313" key="1">
    <source>
        <dbReference type="Proteomes" id="UP000095286"/>
    </source>
</evidence>
<dbReference type="Proteomes" id="UP000095286">
    <property type="component" value="Unplaced"/>
</dbReference>
<accession>A0AC35U5U6</accession>